<dbReference type="SUPFAM" id="SSF55811">
    <property type="entry name" value="Nudix"/>
    <property type="match status" value="1"/>
</dbReference>
<name>A0A1X7ITG9_9BACL</name>
<feature type="domain" description="Nudix hydrolase" evidence="2">
    <location>
        <begin position="35"/>
        <end position="160"/>
    </location>
</feature>
<reference evidence="3 4" key="1">
    <citation type="submission" date="2017-04" db="EMBL/GenBank/DDBJ databases">
        <authorList>
            <person name="Afonso C.L."/>
            <person name="Miller P.J."/>
            <person name="Scott M.A."/>
            <person name="Spackman E."/>
            <person name="Goraichik I."/>
            <person name="Dimitrov K.M."/>
            <person name="Suarez D.L."/>
            <person name="Swayne D.E."/>
        </authorList>
    </citation>
    <scope>NUCLEOTIDE SEQUENCE [LARGE SCALE GENOMIC DNA]</scope>
    <source>
        <strain evidence="3 4">11</strain>
    </source>
</reference>
<dbReference type="EMBL" id="FXAZ01000001">
    <property type="protein sequence ID" value="SMG18401.1"/>
    <property type="molecule type" value="Genomic_DNA"/>
</dbReference>
<evidence type="ECO:0000256" key="1">
    <source>
        <dbReference type="ARBA" id="ARBA00022801"/>
    </source>
</evidence>
<organism evidence="3 4">
    <name type="scientific">Paenibacillus aquistagni</name>
    <dbReference type="NCBI Taxonomy" id="1852522"/>
    <lineage>
        <taxon>Bacteria</taxon>
        <taxon>Bacillati</taxon>
        <taxon>Bacillota</taxon>
        <taxon>Bacilli</taxon>
        <taxon>Bacillales</taxon>
        <taxon>Paenibacillaceae</taxon>
        <taxon>Paenibacillus</taxon>
    </lineage>
</organism>
<dbReference type="PROSITE" id="PS00893">
    <property type="entry name" value="NUDIX_BOX"/>
    <property type="match status" value="1"/>
</dbReference>
<evidence type="ECO:0000313" key="4">
    <source>
        <dbReference type="Proteomes" id="UP000193834"/>
    </source>
</evidence>
<accession>A0A1X7ITG9</accession>
<dbReference type="Proteomes" id="UP000193834">
    <property type="component" value="Unassembled WGS sequence"/>
</dbReference>
<dbReference type="InterPro" id="IPR020084">
    <property type="entry name" value="NUDIX_hydrolase_CS"/>
</dbReference>
<keyword evidence="1" id="KW-0378">Hydrolase</keyword>
<protein>
    <submittedName>
        <fullName evidence="3">ADP-ribose pyrophosphatase YjhB, NUDIX family</fullName>
    </submittedName>
</protein>
<sequence>MSSYRYCPVCAKPLLQLLYQGKPYVECEEKHFLHYDTQAVGAAAIIVHEGKLLLEKRAVEPGKGCWGLLGGMAEPGEQITECVVREVQEESGLEIQITRLLDVQGGHTTCVVFYEAIVTGGQLFVSSESTELRWYDLSEIPYEQLAFQSHLVMIERWLSDIQKIK</sequence>
<dbReference type="InterPro" id="IPR015797">
    <property type="entry name" value="NUDIX_hydrolase-like_dom_sf"/>
</dbReference>
<dbReference type="STRING" id="1852522.SAMN06295960_0786"/>
<dbReference type="PANTHER" id="PTHR43222">
    <property type="entry name" value="NUDIX HYDROLASE 23"/>
    <property type="match status" value="1"/>
</dbReference>
<dbReference type="InterPro" id="IPR000086">
    <property type="entry name" value="NUDIX_hydrolase_dom"/>
</dbReference>
<dbReference type="GO" id="GO:0016787">
    <property type="term" value="F:hydrolase activity"/>
    <property type="evidence" value="ECO:0007669"/>
    <property type="project" value="UniProtKB-KW"/>
</dbReference>
<proteinExistence type="predicted"/>
<dbReference type="OrthoDB" id="9787880at2"/>
<gene>
    <name evidence="3" type="ORF">SAMN06295960_0786</name>
</gene>
<dbReference type="PROSITE" id="PS51462">
    <property type="entry name" value="NUDIX"/>
    <property type="match status" value="1"/>
</dbReference>
<dbReference type="Pfam" id="PF00293">
    <property type="entry name" value="NUDIX"/>
    <property type="match status" value="1"/>
</dbReference>
<keyword evidence="4" id="KW-1185">Reference proteome</keyword>
<evidence type="ECO:0000313" key="3">
    <source>
        <dbReference type="EMBL" id="SMG18401.1"/>
    </source>
</evidence>
<dbReference type="PANTHER" id="PTHR43222:SF2">
    <property type="entry name" value="NUDIX HYDROLASE 23, CHLOROPLASTIC"/>
    <property type="match status" value="1"/>
</dbReference>
<dbReference type="RefSeq" id="WP_085493012.1">
    <property type="nucleotide sequence ID" value="NZ_FXAZ01000001.1"/>
</dbReference>
<evidence type="ECO:0000259" key="2">
    <source>
        <dbReference type="PROSITE" id="PS51462"/>
    </source>
</evidence>
<dbReference type="AlphaFoldDB" id="A0A1X7ITG9"/>
<dbReference type="Gene3D" id="3.90.79.10">
    <property type="entry name" value="Nucleoside Triphosphate Pyrophosphohydrolase"/>
    <property type="match status" value="1"/>
</dbReference>